<dbReference type="PANTHER" id="PTHR33018">
    <property type="entry name" value="OS10G0338966 PROTEIN-RELATED"/>
    <property type="match status" value="1"/>
</dbReference>
<dbReference type="Pfam" id="PF03004">
    <property type="entry name" value="Transposase_24"/>
    <property type="match status" value="1"/>
</dbReference>
<gene>
    <name evidence="1" type="ORF">MKW98_006048</name>
</gene>
<accession>A0AAD4XX76</accession>
<comment type="caution">
    <text evidence="1">The sequence shown here is derived from an EMBL/GenBank/DDBJ whole genome shotgun (WGS) entry which is preliminary data.</text>
</comment>
<dbReference type="PANTHER" id="PTHR33018:SF37">
    <property type="entry name" value="TRANSPOSASE TNP1_EN_SPM-LIKE DOMAIN-CONTAINING PROTEIN"/>
    <property type="match status" value="1"/>
</dbReference>
<dbReference type="InterPro" id="IPR004252">
    <property type="entry name" value="Probable_transposase_24"/>
</dbReference>
<name>A0AAD4XX76_9MAGN</name>
<dbReference type="AlphaFoldDB" id="A0AAD4XX76"/>
<sequence length="225" mass="26481">DHLLVIQFNSMGQPIEDGSKKYATRVGTISRSIVPPCFEDWRSVPCVLKEEIWRAIKNEYKVPEIIKCNALRMANKSWKNKKTTLRKWCDQFSTVAERKNNRPQGVKREDWEKFVKMHDSEEDQKLREIGKESRKLLKVLHTTGRDGIARRPHIMEQQSPTGSVSRTVVYLATHVYQEIPQEELDVMDPDCYDVKCREYVAQVRELHETEHYREETHLDRDAVAK</sequence>
<dbReference type="Proteomes" id="UP001202328">
    <property type="component" value="Unassembled WGS sequence"/>
</dbReference>
<keyword evidence="2" id="KW-1185">Reference proteome</keyword>
<feature type="non-terminal residue" evidence="1">
    <location>
        <position position="1"/>
    </location>
</feature>
<reference evidence="1" key="1">
    <citation type="submission" date="2022-04" db="EMBL/GenBank/DDBJ databases">
        <title>A functionally conserved STORR gene fusion in Papaver species that diverged 16.8 million years ago.</title>
        <authorList>
            <person name="Catania T."/>
        </authorList>
    </citation>
    <scope>NUCLEOTIDE SEQUENCE</scope>
    <source>
        <strain evidence="1">S-188037</strain>
    </source>
</reference>
<evidence type="ECO:0000313" key="2">
    <source>
        <dbReference type="Proteomes" id="UP001202328"/>
    </source>
</evidence>
<organism evidence="1 2">
    <name type="scientific">Papaver atlanticum</name>
    <dbReference type="NCBI Taxonomy" id="357466"/>
    <lineage>
        <taxon>Eukaryota</taxon>
        <taxon>Viridiplantae</taxon>
        <taxon>Streptophyta</taxon>
        <taxon>Embryophyta</taxon>
        <taxon>Tracheophyta</taxon>
        <taxon>Spermatophyta</taxon>
        <taxon>Magnoliopsida</taxon>
        <taxon>Ranunculales</taxon>
        <taxon>Papaveraceae</taxon>
        <taxon>Papaveroideae</taxon>
        <taxon>Papaver</taxon>
    </lineage>
</organism>
<protein>
    <recommendedName>
        <fullName evidence="3">Transposase</fullName>
    </recommendedName>
</protein>
<evidence type="ECO:0008006" key="3">
    <source>
        <dbReference type="Google" id="ProtNLM"/>
    </source>
</evidence>
<proteinExistence type="predicted"/>
<evidence type="ECO:0000313" key="1">
    <source>
        <dbReference type="EMBL" id="KAI3955688.1"/>
    </source>
</evidence>
<dbReference type="EMBL" id="JAJJMB010001716">
    <property type="protein sequence ID" value="KAI3955688.1"/>
    <property type="molecule type" value="Genomic_DNA"/>
</dbReference>
<feature type="non-terminal residue" evidence="1">
    <location>
        <position position="225"/>
    </location>
</feature>